<dbReference type="EMBL" id="JAJEKE010000027">
    <property type="protein sequence ID" value="MCQ1531672.1"/>
    <property type="molecule type" value="Genomic_DNA"/>
</dbReference>
<dbReference type="RefSeq" id="WP_255229229.1">
    <property type="nucleotide sequence ID" value="NZ_JAJEKE010000027.1"/>
</dbReference>
<keyword evidence="1" id="KW-0472">Membrane</keyword>
<reference evidence="2 3" key="1">
    <citation type="submission" date="2021-10" db="EMBL/GenBank/DDBJ databases">
        <title>Lutispora strain m25 sp. nov., a thermophilic, non-spore-forming bacterium isolated from a lab-scale methanogenic bioreactor digesting anaerobic sludge.</title>
        <authorList>
            <person name="El Houari A."/>
            <person name="Mcdonald J."/>
        </authorList>
    </citation>
    <scope>NUCLEOTIDE SEQUENCE [LARGE SCALE GENOMIC DNA]</scope>
    <source>
        <strain evidence="3">m25</strain>
    </source>
</reference>
<gene>
    <name evidence="2" type="ORF">LJD61_19325</name>
</gene>
<keyword evidence="1" id="KW-0812">Transmembrane</keyword>
<sequence length="90" mass="10265">MYKKIYSKCICLGFAWGIFAWIDFFKNNQLPSKIRSAPVFLSIGLGKAIMSKQEVLYDKNIFIFTVLWGGFIGYVIASIFKVIISAIQED</sequence>
<evidence type="ECO:0000313" key="3">
    <source>
        <dbReference type="Proteomes" id="UP001651880"/>
    </source>
</evidence>
<organism evidence="2 3">
    <name type="scientific">Lutispora saccharofermentans</name>
    <dbReference type="NCBI Taxonomy" id="3024236"/>
    <lineage>
        <taxon>Bacteria</taxon>
        <taxon>Bacillati</taxon>
        <taxon>Bacillota</taxon>
        <taxon>Clostridia</taxon>
        <taxon>Lutisporales</taxon>
        <taxon>Lutisporaceae</taxon>
        <taxon>Lutispora</taxon>
    </lineage>
</organism>
<evidence type="ECO:0000313" key="2">
    <source>
        <dbReference type="EMBL" id="MCQ1531672.1"/>
    </source>
</evidence>
<feature type="transmembrane region" description="Helical" evidence="1">
    <location>
        <begin position="5"/>
        <end position="22"/>
    </location>
</feature>
<dbReference type="Proteomes" id="UP001651880">
    <property type="component" value="Unassembled WGS sequence"/>
</dbReference>
<keyword evidence="3" id="KW-1185">Reference proteome</keyword>
<keyword evidence="1" id="KW-1133">Transmembrane helix</keyword>
<accession>A0ABT1NK75</accession>
<feature type="transmembrane region" description="Helical" evidence="1">
    <location>
        <begin position="62"/>
        <end position="87"/>
    </location>
</feature>
<evidence type="ECO:0000256" key="1">
    <source>
        <dbReference type="SAM" id="Phobius"/>
    </source>
</evidence>
<protein>
    <submittedName>
        <fullName evidence="2">Uncharacterized protein</fullName>
    </submittedName>
</protein>
<proteinExistence type="predicted"/>
<comment type="caution">
    <text evidence="2">The sequence shown here is derived from an EMBL/GenBank/DDBJ whole genome shotgun (WGS) entry which is preliminary data.</text>
</comment>
<name>A0ABT1NK75_9FIRM</name>